<reference evidence="3 4" key="3">
    <citation type="journal article" date="2012" name="Int. J. Syst. Evol. Microbiol.">
        <title>Vibrio caribbeanicus sp. nov., isolated from the marine sponge Scleritoderma cyanea.</title>
        <authorList>
            <person name="Hoffmann M."/>
            <person name="Monday S.R."/>
            <person name="Allard M.W."/>
            <person name="Strain E.A."/>
            <person name="Whittaker P."/>
            <person name="Naum M."/>
            <person name="McCarthy P.J."/>
            <person name="Lopez J.V."/>
            <person name="Fischer M."/>
            <person name="Brown E.W."/>
        </authorList>
    </citation>
    <scope>NUCLEOTIDE SEQUENCE [LARGE SCALE GENOMIC DNA]</scope>
    <source>
        <strain evidence="3">CIP 102891</strain>
        <strain evidence="4">CIP 102891 / ATCC 33934</strain>
    </source>
</reference>
<evidence type="ECO:0000313" key="4">
    <source>
        <dbReference type="Proteomes" id="UP000002817"/>
    </source>
</evidence>
<dbReference type="Proteomes" id="UP000003515">
    <property type="component" value="Unassembled WGS sequence"/>
</dbReference>
<feature type="chain" id="PRO_5002999642" description="Secreted protein" evidence="1">
    <location>
        <begin position="20"/>
        <end position="56"/>
    </location>
</feature>
<comment type="caution">
    <text evidence="3">The sequence shown here is derived from an EMBL/GenBank/DDBJ whole genome shotgun (WGS) entry which is preliminary data.</text>
</comment>
<name>C9QM13_VIBOR</name>
<evidence type="ECO:0000256" key="1">
    <source>
        <dbReference type="SAM" id="SignalP"/>
    </source>
</evidence>
<evidence type="ECO:0000313" key="3">
    <source>
        <dbReference type="EMBL" id="EGU50649.1"/>
    </source>
</evidence>
<evidence type="ECO:0008006" key="6">
    <source>
        <dbReference type="Google" id="ProtNLM"/>
    </source>
</evidence>
<dbReference type="RefSeq" id="WP_004415093.1">
    <property type="nucleotide sequence ID" value="NZ_ACZV01000005.1"/>
</dbReference>
<dbReference type="EMBL" id="AFWH01000022">
    <property type="protein sequence ID" value="EGU50649.1"/>
    <property type="molecule type" value="Genomic_DNA"/>
</dbReference>
<reference evidence="2 5" key="1">
    <citation type="submission" date="2009-10" db="EMBL/GenBank/DDBJ databases">
        <authorList>
            <consortium name="Los Alamos National Laboratory (LANL)"/>
            <consortium name="National Microbial Pathogen Data Resource (NMPDR)"/>
            <person name="Munk A.C."/>
            <person name="Chertkov O."/>
            <person name="Tapia R."/>
            <person name="Green L."/>
            <person name="Rogers Y."/>
            <person name="Detter J.C."/>
            <person name="Bruce D."/>
            <person name="Brettin T.S."/>
            <person name="Colwell R.R."/>
            <person name="Huq A."/>
            <person name="Grim C.J."/>
            <person name="Hasan N.A."/>
            <person name="Bartels D."/>
            <person name="Vonstein V."/>
        </authorList>
    </citation>
    <scope>NUCLEOTIDE SEQUENCE [LARGE SCALE GENOMIC DNA]</scope>
    <source>
        <strain evidence="2 5">CIP 102891</strain>
    </source>
</reference>
<dbReference type="EMBL" id="ACZV01000005">
    <property type="protein sequence ID" value="EEX93030.1"/>
    <property type="molecule type" value="Genomic_DNA"/>
</dbReference>
<keyword evidence="1" id="KW-0732">Signal</keyword>
<evidence type="ECO:0000313" key="2">
    <source>
        <dbReference type="EMBL" id="EEX93030.1"/>
    </source>
</evidence>
<protein>
    <recommendedName>
        <fullName evidence="6">Secreted protein</fullName>
    </recommendedName>
</protein>
<reference evidence="3" key="2">
    <citation type="submission" date="2011-08" db="EMBL/GenBank/DDBJ databases">
        <authorList>
            <person name="Hoffman M."/>
            <person name="Strain E.A."/>
            <person name="Brown E."/>
            <person name="Allard M.W."/>
        </authorList>
    </citation>
    <scope>NUCLEOTIDE SEQUENCE</scope>
    <source>
        <strain evidence="3">CIP 102891</strain>
    </source>
</reference>
<dbReference type="AlphaFoldDB" id="C9QM13"/>
<dbReference type="eggNOG" id="ENOG5031NVI">
    <property type="taxonomic scope" value="Bacteria"/>
</dbReference>
<organism evidence="3 4">
    <name type="scientific">Vibrio orientalis CIP 102891 = ATCC 33934</name>
    <dbReference type="NCBI Taxonomy" id="675816"/>
    <lineage>
        <taxon>Bacteria</taxon>
        <taxon>Pseudomonadati</taxon>
        <taxon>Pseudomonadota</taxon>
        <taxon>Gammaproteobacteria</taxon>
        <taxon>Vibrionales</taxon>
        <taxon>Vibrionaceae</taxon>
        <taxon>Vibrio</taxon>
        <taxon>Vibrio oreintalis group</taxon>
    </lineage>
</organism>
<feature type="signal peptide" evidence="1">
    <location>
        <begin position="1"/>
        <end position="19"/>
    </location>
</feature>
<dbReference type="Proteomes" id="UP000002817">
    <property type="component" value="Unassembled WGS sequence"/>
</dbReference>
<evidence type="ECO:0000313" key="5">
    <source>
        <dbReference type="Proteomes" id="UP000003515"/>
    </source>
</evidence>
<accession>C9QM13</accession>
<dbReference type="PATRIC" id="fig|675816.5.peg.1952"/>
<sequence length="56" mass="5911">MKRLAALIVTALFSLSVYAGSTGSTEMGPFVDCHLPDGKMDYIPSMMCKNAGGVVK</sequence>
<keyword evidence="5" id="KW-1185">Reference proteome</keyword>
<proteinExistence type="predicted"/>
<gene>
    <name evidence="2" type="ORF">VIA_003677</name>
    <name evidence="3" type="ORF">VIOR3934_18550</name>
</gene>